<dbReference type="AlphaFoldDB" id="A0A382QGW1"/>
<keyword evidence="1" id="KW-1133">Transmembrane helix</keyword>
<dbReference type="Pfam" id="PF19588">
    <property type="entry name" value="SxtJ"/>
    <property type="match status" value="1"/>
</dbReference>
<feature type="transmembrane region" description="Helical" evidence="1">
    <location>
        <begin position="80"/>
        <end position="100"/>
    </location>
</feature>
<feature type="transmembrane region" description="Helical" evidence="1">
    <location>
        <begin position="38"/>
        <end position="60"/>
    </location>
</feature>
<dbReference type="InterPro" id="IPR045781">
    <property type="entry name" value="SxtJ"/>
</dbReference>
<protein>
    <recommendedName>
        <fullName evidence="3">SxtJ</fullName>
    </recommendedName>
</protein>
<sequence>MSGHTEDKNVLRSFGFLMGGIFSVITAILFYKDKMMACTVFGGISGVFLFSALLRPSLLAGAYARWMKLAVVIGRFNTKVILSLMYAVIFTLVRVLLFVLKKGPLQRKFDSSLDSYWSDHEPTRNDSKRYEKQF</sequence>
<keyword evidence="1" id="KW-0472">Membrane</keyword>
<evidence type="ECO:0000256" key="1">
    <source>
        <dbReference type="SAM" id="Phobius"/>
    </source>
</evidence>
<feature type="transmembrane region" description="Helical" evidence="1">
    <location>
        <begin position="12"/>
        <end position="31"/>
    </location>
</feature>
<evidence type="ECO:0008006" key="3">
    <source>
        <dbReference type="Google" id="ProtNLM"/>
    </source>
</evidence>
<reference evidence="2" key="1">
    <citation type="submission" date="2018-05" db="EMBL/GenBank/DDBJ databases">
        <authorList>
            <person name="Lanie J.A."/>
            <person name="Ng W.-L."/>
            <person name="Kazmierczak K.M."/>
            <person name="Andrzejewski T.M."/>
            <person name="Davidsen T.M."/>
            <person name="Wayne K.J."/>
            <person name="Tettelin H."/>
            <person name="Glass J.I."/>
            <person name="Rusch D."/>
            <person name="Podicherti R."/>
            <person name="Tsui H.-C.T."/>
            <person name="Winkler M.E."/>
        </authorList>
    </citation>
    <scope>NUCLEOTIDE SEQUENCE</scope>
</reference>
<keyword evidence="1" id="KW-0812">Transmembrane</keyword>
<proteinExistence type="predicted"/>
<organism evidence="2">
    <name type="scientific">marine metagenome</name>
    <dbReference type="NCBI Taxonomy" id="408172"/>
    <lineage>
        <taxon>unclassified sequences</taxon>
        <taxon>metagenomes</taxon>
        <taxon>ecological metagenomes</taxon>
    </lineage>
</organism>
<evidence type="ECO:0000313" key="2">
    <source>
        <dbReference type="EMBL" id="SVC84783.1"/>
    </source>
</evidence>
<accession>A0A382QGW1</accession>
<gene>
    <name evidence="2" type="ORF">METZ01_LOCUS337637</name>
</gene>
<dbReference type="EMBL" id="UINC01114464">
    <property type="protein sequence ID" value="SVC84783.1"/>
    <property type="molecule type" value="Genomic_DNA"/>
</dbReference>
<name>A0A382QGW1_9ZZZZ</name>